<evidence type="ECO:0000313" key="9">
    <source>
        <dbReference type="EMBL" id="PNF42228.1"/>
    </source>
</evidence>
<keyword evidence="5" id="KW-0256">Endoplasmic reticulum</keyword>
<evidence type="ECO:0000256" key="3">
    <source>
        <dbReference type="ARBA" id="ARBA00017467"/>
    </source>
</evidence>
<dbReference type="AlphaFoldDB" id="A0A2J7RN22"/>
<keyword evidence="4 8" id="KW-0812">Transmembrane</keyword>
<comment type="caution">
    <text evidence="9">The sequence shown here is derived from an EMBL/GenBank/DDBJ whole genome shotgun (WGS) entry which is preliminary data.</text>
</comment>
<evidence type="ECO:0000256" key="7">
    <source>
        <dbReference type="ARBA" id="ARBA00023136"/>
    </source>
</evidence>
<dbReference type="EMBL" id="NEVH01002545">
    <property type="protein sequence ID" value="PNF42228.1"/>
    <property type="molecule type" value="Genomic_DNA"/>
</dbReference>
<dbReference type="GO" id="GO:0043541">
    <property type="term" value="C:UDP-N-acetylglucosamine transferase complex"/>
    <property type="evidence" value="ECO:0007669"/>
    <property type="project" value="TreeGrafter"/>
</dbReference>
<evidence type="ECO:0000256" key="5">
    <source>
        <dbReference type="ARBA" id="ARBA00022824"/>
    </source>
</evidence>
<evidence type="ECO:0000256" key="8">
    <source>
        <dbReference type="SAM" id="Phobius"/>
    </source>
</evidence>
<organism evidence="9 10">
    <name type="scientific">Cryptotermes secundus</name>
    <dbReference type="NCBI Taxonomy" id="105785"/>
    <lineage>
        <taxon>Eukaryota</taxon>
        <taxon>Metazoa</taxon>
        <taxon>Ecdysozoa</taxon>
        <taxon>Arthropoda</taxon>
        <taxon>Hexapoda</taxon>
        <taxon>Insecta</taxon>
        <taxon>Pterygota</taxon>
        <taxon>Neoptera</taxon>
        <taxon>Polyneoptera</taxon>
        <taxon>Dictyoptera</taxon>
        <taxon>Blattodea</taxon>
        <taxon>Blattoidea</taxon>
        <taxon>Termitoidae</taxon>
        <taxon>Kalotermitidae</taxon>
        <taxon>Cryptotermitinae</taxon>
        <taxon>Cryptotermes</taxon>
    </lineage>
</organism>
<name>A0A2J7RN22_9NEOP</name>
<evidence type="ECO:0000313" key="10">
    <source>
        <dbReference type="Proteomes" id="UP000235965"/>
    </source>
</evidence>
<evidence type="ECO:0000256" key="4">
    <source>
        <dbReference type="ARBA" id="ARBA00022692"/>
    </source>
</evidence>
<keyword evidence="7 8" id="KW-0472">Membrane</keyword>
<gene>
    <name evidence="9" type="primary">Alg14</name>
    <name evidence="9" type="ORF">B7P43_G05527</name>
</gene>
<dbReference type="Pfam" id="PF08660">
    <property type="entry name" value="Alg14"/>
    <property type="match status" value="1"/>
</dbReference>
<comment type="subcellular location">
    <subcellularLocation>
        <location evidence="1">Endoplasmic reticulum membrane</location>
        <topology evidence="1">Single-pass membrane protein</topology>
    </subcellularLocation>
</comment>
<reference evidence="9 10" key="1">
    <citation type="submission" date="2017-12" db="EMBL/GenBank/DDBJ databases">
        <title>Hemimetabolous genomes reveal molecular basis of termite eusociality.</title>
        <authorList>
            <person name="Harrison M.C."/>
            <person name="Jongepier E."/>
            <person name="Robertson H.M."/>
            <person name="Arning N."/>
            <person name="Bitard-Feildel T."/>
            <person name="Chao H."/>
            <person name="Childers C.P."/>
            <person name="Dinh H."/>
            <person name="Doddapaneni H."/>
            <person name="Dugan S."/>
            <person name="Gowin J."/>
            <person name="Greiner C."/>
            <person name="Han Y."/>
            <person name="Hu H."/>
            <person name="Hughes D.S.T."/>
            <person name="Huylmans A.-K."/>
            <person name="Kemena C."/>
            <person name="Kremer L.P.M."/>
            <person name="Lee S.L."/>
            <person name="Lopez-Ezquerra A."/>
            <person name="Mallet L."/>
            <person name="Monroy-Kuhn J.M."/>
            <person name="Moser A."/>
            <person name="Murali S.C."/>
            <person name="Muzny D.M."/>
            <person name="Otani S."/>
            <person name="Piulachs M.-D."/>
            <person name="Poelchau M."/>
            <person name="Qu J."/>
            <person name="Schaub F."/>
            <person name="Wada-Katsumata A."/>
            <person name="Worley K.C."/>
            <person name="Xie Q."/>
            <person name="Ylla G."/>
            <person name="Poulsen M."/>
            <person name="Gibbs R.A."/>
            <person name="Schal C."/>
            <person name="Richards S."/>
            <person name="Belles X."/>
            <person name="Korb J."/>
            <person name="Bornberg-Bauer E."/>
        </authorList>
    </citation>
    <scope>NUCLEOTIDE SEQUENCE [LARGE SCALE GENOMIC DNA]</scope>
    <source>
        <tissue evidence="9">Whole body</tissue>
    </source>
</reference>
<accession>A0A2J7RN22</accession>
<feature type="transmembrane region" description="Helical" evidence="8">
    <location>
        <begin position="143"/>
        <end position="165"/>
    </location>
</feature>
<keyword evidence="9" id="KW-0808">Transferase</keyword>
<keyword evidence="10" id="KW-1185">Reference proteome</keyword>
<evidence type="ECO:0000256" key="1">
    <source>
        <dbReference type="ARBA" id="ARBA00004389"/>
    </source>
</evidence>
<protein>
    <recommendedName>
        <fullName evidence="3">UDP-N-acetylglucosamine transferase subunit ALG14</fullName>
    </recommendedName>
</protein>
<evidence type="ECO:0000256" key="6">
    <source>
        <dbReference type="ARBA" id="ARBA00022989"/>
    </source>
</evidence>
<feature type="non-terminal residue" evidence="9">
    <location>
        <position position="1"/>
    </location>
</feature>
<dbReference type="Gene3D" id="3.40.50.2000">
    <property type="entry name" value="Glycogen Phosphorylase B"/>
    <property type="match status" value="1"/>
</dbReference>
<dbReference type="GO" id="GO:0006488">
    <property type="term" value="P:dolichol-linked oligosaccharide biosynthetic process"/>
    <property type="evidence" value="ECO:0007669"/>
    <property type="project" value="InterPro"/>
</dbReference>
<dbReference type="PANTHER" id="PTHR12154:SF4">
    <property type="entry name" value="UDP-N-ACETYLGLUCOSAMINE TRANSFERASE SUBUNIT ALG14 HOMOLOG"/>
    <property type="match status" value="1"/>
</dbReference>
<dbReference type="InterPro" id="IPR013969">
    <property type="entry name" value="Oligosacch_biosynth_Alg14"/>
</dbReference>
<keyword evidence="6 8" id="KW-1133">Transmembrane helix</keyword>
<feature type="transmembrane region" description="Helical" evidence="8">
    <location>
        <begin position="116"/>
        <end position="136"/>
    </location>
</feature>
<dbReference type="STRING" id="105785.A0A2J7RN22"/>
<dbReference type="GO" id="GO:0004577">
    <property type="term" value="F:N-acetylglucosaminyldiphosphodolichol N-acetylglucosaminyltransferase activity"/>
    <property type="evidence" value="ECO:0007669"/>
    <property type="project" value="TreeGrafter"/>
</dbReference>
<dbReference type="PANTHER" id="PTHR12154">
    <property type="entry name" value="GLYCOSYL TRANSFERASE-RELATED"/>
    <property type="match status" value="1"/>
</dbReference>
<dbReference type="OrthoDB" id="17098at2759"/>
<evidence type="ECO:0000256" key="2">
    <source>
        <dbReference type="ARBA" id="ARBA00009731"/>
    </source>
</evidence>
<sequence>FEMISFLILGFVFVVGMRAVYIICSIHKGTKTASAKRYHPLKTAVIIGSGGHTTEILKLLQNLNSVNYSPRIYIMASTDTSSEVKIHKTEETCFSHNGLNSYEIVKIPRSRSVGQMYISSVFTTLFALLVSLPIMLKKRPEVIICNGPGTCIPICVIAFMMRVLYITDTKIVFVESICRVKTLSLSGKILLLFADIVLVQWPKLKERYRRTTFIGRLT</sequence>
<dbReference type="InParanoid" id="A0A2J7RN22"/>
<proteinExistence type="inferred from homology"/>
<dbReference type="Proteomes" id="UP000235965">
    <property type="component" value="Unassembled WGS sequence"/>
</dbReference>
<dbReference type="FunCoup" id="A0A2J7RN22">
    <property type="interactions" value="395"/>
</dbReference>
<comment type="similarity">
    <text evidence="2">Belongs to the ALG14 family.</text>
</comment>